<accession>A0A5C3Q582</accession>
<dbReference type="Proteomes" id="UP000305067">
    <property type="component" value="Unassembled WGS sequence"/>
</dbReference>
<organism evidence="1 2">
    <name type="scientific">Pterulicium gracile</name>
    <dbReference type="NCBI Taxonomy" id="1884261"/>
    <lineage>
        <taxon>Eukaryota</taxon>
        <taxon>Fungi</taxon>
        <taxon>Dikarya</taxon>
        <taxon>Basidiomycota</taxon>
        <taxon>Agaricomycotina</taxon>
        <taxon>Agaricomycetes</taxon>
        <taxon>Agaricomycetidae</taxon>
        <taxon>Agaricales</taxon>
        <taxon>Pleurotineae</taxon>
        <taxon>Pterulaceae</taxon>
        <taxon>Pterulicium</taxon>
    </lineage>
</organism>
<dbReference type="OrthoDB" id="4789881at2759"/>
<dbReference type="AlphaFoldDB" id="A0A5C3Q582"/>
<keyword evidence="2" id="KW-1185">Reference proteome</keyword>
<proteinExistence type="predicted"/>
<name>A0A5C3Q582_9AGAR</name>
<protein>
    <submittedName>
        <fullName evidence="1">Uncharacterized protein</fullName>
    </submittedName>
</protein>
<reference evidence="1 2" key="1">
    <citation type="journal article" date="2019" name="Nat. Ecol. Evol.">
        <title>Megaphylogeny resolves global patterns of mushroom evolution.</title>
        <authorList>
            <person name="Varga T."/>
            <person name="Krizsan K."/>
            <person name="Foldi C."/>
            <person name="Dima B."/>
            <person name="Sanchez-Garcia M."/>
            <person name="Sanchez-Ramirez S."/>
            <person name="Szollosi G.J."/>
            <person name="Szarkandi J.G."/>
            <person name="Papp V."/>
            <person name="Albert L."/>
            <person name="Andreopoulos W."/>
            <person name="Angelini C."/>
            <person name="Antonin V."/>
            <person name="Barry K.W."/>
            <person name="Bougher N.L."/>
            <person name="Buchanan P."/>
            <person name="Buyck B."/>
            <person name="Bense V."/>
            <person name="Catcheside P."/>
            <person name="Chovatia M."/>
            <person name="Cooper J."/>
            <person name="Damon W."/>
            <person name="Desjardin D."/>
            <person name="Finy P."/>
            <person name="Geml J."/>
            <person name="Haridas S."/>
            <person name="Hughes K."/>
            <person name="Justo A."/>
            <person name="Karasinski D."/>
            <person name="Kautmanova I."/>
            <person name="Kiss B."/>
            <person name="Kocsube S."/>
            <person name="Kotiranta H."/>
            <person name="LaButti K.M."/>
            <person name="Lechner B.E."/>
            <person name="Liimatainen K."/>
            <person name="Lipzen A."/>
            <person name="Lukacs Z."/>
            <person name="Mihaltcheva S."/>
            <person name="Morgado L.N."/>
            <person name="Niskanen T."/>
            <person name="Noordeloos M.E."/>
            <person name="Ohm R.A."/>
            <person name="Ortiz-Santana B."/>
            <person name="Ovrebo C."/>
            <person name="Racz N."/>
            <person name="Riley R."/>
            <person name="Savchenko A."/>
            <person name="Shiryaev A."/>
            <person name="Soop K."/>
            <person name="Spirin V."/>
            <person name="Szebenyi C."/>
            <person name="Tomsovsky M."/>
            <person name="Tulloss R.E."/>
            <person name="Uehling J."/>
            <person name="Grigoriev I.V."/>
            <person name="Vagvolgyi C."/>
            <person name="Papp T."/>
            <person name="Martin F.M."/>
            <person name="Miettinen O."/>
            <person name="Hibbett D.S."/>
            <person name="Nagy L.G."/>
        </authorList>
    </citation>
    <scope>NUCLEOTIDE SEQUENCE [LARGE SCALE GENOMIC DNA]</scope>
    <source>
        <strain evidence="1 2">CBS 309.79</strain>
    </source>
</reference>
<sequence>MSRSGCYQGTCPDYVLPFDLLLQVLVIDDGSGPYPGVPMFFEHFGGRVNDCGQCIYAQTGRDGCWGFTSCGRPQEICIDRGNARAHRRYYDNGDRKCYSIIGNSWSNCEAYDFTSVFSPNGEVACSW</sequence>
<evidence type="ECO:0000313" key="1">
    <source>
        <dbReference type="EMBL" id="TFK95540.1"/>
    </source>
</evidence>
<gene>
    <name evidence="1" type="ORF">BDV98DRAFT_517443</name>
</gene>
<evidence type="ECO:0000313" key="2">
    <source>
        <dbReference type="Proteomes" id="UP000305067"/>
    </source>
</evidence>
<dbReference type="EMBL" id="ML178881">
    <property type="protein sequence ID" value="TFK95540.1"/>
    <property type="molecule type" value="Genomic_DNA"/>
</dbReference>